<accession>A0ABW2IJI5</accession>
<name>A0ABW2IJI5_9PROT</name>
<reference evidence="6" key="1">
    <citation type="journal article" date="2019" name="Int. J. Syst. Evol. Microbiol.">
        <title>The Global Catalogue of Microorganisms (GCM) 10K type strain sequencing project: providing services to taxonomists for standard genome sequencing and annotation.</title>
        <authorList>
            <consortium name="The Broad Institute Genomics Platform"/>
            <consortium name="The Broad Institute Genome Sequencing Center for Infectious Disease"/>
            <person name="Wu L."/>
            <person name="Ma J."/>
        </authorList>
    </citation>
    <scope>NUCLEOTIDE SEQUENCE [LARGE SCALE GENOMIC DNA]</scope>
    <source>
        <strain evidence="6">CCUG 51308</strain>
    </source>
</reference>
<keyword evidence="6" id="KW-1185">Reference proteome</keyword>
<dbReference type="Pfam" id="PF00459">
    <property type="entry name" value="Inositol_P"/>
    <property type="match status" value="1"/>
</dbReference>
<dbReference type="PANTHER" id="PTHR20854">
    <property type="entry name" value="INOSITOL MONOPHOSPHATASE"/>
    <property type="match status" value="1"/>
</dbReference>
<comment type="caution">
    <text evidence="5">The sequence shown here is derived from an EMBL/GenBank/DDBJ whole genome shotgun (WGS) entry which is preliminary data.</text>
</comment>
<evidence type="ECO:0000313" key="5">
    <source>
        <dbReference type="EMBL" id="MFC7291086.1"/>
    </source>
</evidence>
<dbReference type="RefSeq" id="WP_382166281.1">
    <property type="nucleotide sequence ID" value="NZ_JBHTBR010000002.1"/>
</dbReference>
<evidence type="ECO:0000256" key="4">
    <source>
        <dbReference type="SAM" id="MobiDB-lite"/>
    </source>
</evidence>
<dbReference type="Gene3D" id="3.30.540.10">
    <property type="entry name" value="Fructose-1,6-Bisphosphatase, subunit A, domain 1"/>
    <property type="match status" value="1"/>
</dbReference>
<sequence length="380" mass="41924">MLDSNEAARIEDDLKLLRDVAREAGELAMNWFHAGAKQWDKSPNNPVTQADIAVNDRIAQRLLSERPTYGWLSEETKDDAENRDMSRVFVVDPIDGTKAFIAGQPFFCVSIALLDHDVSVAGVVYNPSTDEMFEAQKGGGARLNGVPIFASQTDQIANCKMIGHHRQFEPREGMPAWPDMELADPIPNAVAYRIALVASGKWDAVIALGNKCDWDLAAASLILKEAGGACCDHKGREYTFNGRIPVQRSVVGAGKNLQPLLLDKVRLASIFDPKGEDVVESQTQNSNHARMKLDPMNTKAPNPSKQLLHLVIGGELKDVTGIEFEDLKQVEFVGAFGSHEEAYNAWKAAAQRTVDNAEMRFFILHAHRLMDPETGHSHDV</sequence>
<dbReference type="Proteomes" id="UP001596492">
    <property type="component" value="Unassembled WGS sequence"/>
</dbReference>
<dbReference type="PANTHER" id="PTHR20854:SF4">
    <property type="entry name" value="INOSITOL-1-MONOPHOSPHATASE-RELATED"/>
    <property type="match status" value="1"/>
</dbReference>
<evidence type="ECO:0000256" key="3">
    <source>
        <dbReference type="ARBA" id="ARBA00022842"/>
    </source>
</evidence>
<keyword evidence="2" id="KW-0479">Metal-binding</keyword>
<organism evidence="5 6">
    <name type="scientific">Hirschia litorea</name>
    <dbReference type="NCBI Taxonomy" id="1199156"/>
    <lineage>
        <taxon>Bacteria</taxon>
        <taxon>Pseudomonadati</taxon>
        <taxon>Pseudomonadota</taxon>
        <taxon>Alphaproteobacteria</taxon>
        <taxon>Hyphomonadales</taxon>
        <taxon>Hyphomonadaceae</taxon>
        <taxon>Hirschia</taxon>
    </lineage>
</organism>
<dbReference type="InterPro" id="IPR000760">
    <property type="entry name" value="Inositol_monophosphatase-like"/>
</dbReference>
<evidence type="ECO:0000256" key="1">
    <source>
        <dbReference type="ARBA" id="ARBA00009759"/>
    </source>
</evidence>
<dbReference type="PRINTS" id="PR00377">
    <property type="entry name" value="IMPHPHTASES"/>
</dbReference>
<dbReference type="Gene3D" id="3.30.70.2400">
    <property type="entry name" value="Uncharacterised protein PF13773, DUF4170"/>
    <property type="match status" value="1"/>
</dbReference>
<protein>
    <submittedName>
        <fullName evidence="5">Inositol monophosphatase family protein</fullName>
    </submittedName>
</protein>
<proteinExistence type="inferred from homology"/>
<dbReference type="Pfam" id="PF13773">
    <property type="entry name" value="DUF4170"/>
    <property type="match status" value="1"/>
</dbReference>
<comment type="similarity">
    <text evidence="1">Belongs to the inositol monophosphatase superfamily.</text>
</comment>
<keyword evidence="3" id="KW-0460">Magnesium</keyword>
<dbReference type="EMBL" id="JBHTBR010000002">
    <property type="protein sequence ID" value="MFC7291086.1"/>
    <property type="molecule type" value="Genomic_DNA"/>
</dbReference>
<feature type="region of interest" description="Disordered" evidence="4">
    <location>
        <begin position="278"/>
        <end position="299"/>
    </location>
</feature>
<dbReference type="CDD" id="cd01638">
    <property type="entry name" value="CysQ"/>
    <property type="match status" value="1"/>
</dbReference>
<gene>
    <name evidence="5" type="ORF">ACFQS8_05625</name>
</gene>
<dbReference type="InterPro" id="IPR025226">
    <property type="entry name" value="DUF4170"/>
</dbReference>
<dbReference type="SUPFAM" id="SSF56655">
    <property type="entry name" value="Carbohydrate phosphatase"/>
    <property type="match status" value="1"/>
</dbReference>
<dbReference type="PROSITE" id="PS00630">
    <property type="entry name" value="IMP_2"/>
    <property type="match status" value="1"/>
</dbReference>
<evidence type="ECO:0000256" key="2">
    <source>
        <dbReference type="ARBA" id="ARBA00022723"/>
    </source>
</evidence>
<dbReference type="InterPro" id="IPR020550">
    <property type="entry name" value="Inositol_monophosphatase_CS"/>
</dbReference>
<dbReference type="Gene3D" id="3.40.190.80">
    <property type="match status" value="1"/>
</dbReference>
<evidence type="ECO:0000313" key="6">
    <source>
        <dbReference type="Proteomes" id="UP001596492"/>
    </source>
</evidence>